<protein>
    <submittedName>
        <fullName evidence="1">Uncharacterized protein</fullName>
    </submittedName>
</protein>
<comment type="caution">
    <text evidence="1">The sequence shown here is derived from an EMBL/GenBank/DDBJ whole genome shotgun (WGS) entry which is preliminary data.</text>
</comment>
<dbReference type="EMBL" id="MTYJ01000248">
    <property type="protein sequence ID" value="OWA52037.1"/>
    <property type="molecule type" value="Genomic_DNA"/>
</dbReference>
<gene>
    <name evidence="1" type="ORF">BV898_16493</name>
</gene>
<evidence type="ECO:0000313" key="2">
    <source>
        <dbReference type="Proteomes" id="UP000192578"/>
    </source>
</evidence>
<sequence length="73" mass="8248">MHRPSQRPVTLSHAKSPARAMIVHSLEDLSGSEMQLRFHQIYAANSYARDHIPEVNARRFPCLDLLLGPSVLN</sequence>
<reference evidence="2" key="1">
    <citation type="submission" date="2017-01" db="EMBL/GenBank/DDBJ databases">
        <title>Comparative genomics of anhydrobiosis in the tardigrade Hypsibius dujardini.</title>
        <authorList>
            <person name="Yoshida Y."/>
            <person name="Koutsovoulos G."/>
            <person name="Laetsch D."/>
            <person name="Stevens L."/>
            <person name="Kumar S."/>
            <person name="Horikawa D."/>
            <person name="Ishino K."/>
            <person name="Komine S."/>
            <person name="Tomita M."/>
            <person name="Blaxter M."/>
            <person name="Arakawa K."/>
        </authorList>
    </citation>
    <scope>NUCLEOTIDE SEQUENCE [LARGE SCALE GENOMIC DNA]</scope>
    <source>
        <strain evidence="2">Z151</strain>
    </source>
</reference>
<keyword evidence="2" id="KW-1185">Reference proteome</keyword>
<proteinExistence type="predicted"/>
<dbReference type="Proteomes" id="UP000192578">
    <property type="component" value="Unassembled WGS sequence"/>
</dbReference>
<organism evidence="1 2">
    <name type="scientific">Hypsibius exemplaris</name>
    <name type="common">Freshwater tardigrade</name>
    <dbReference type="NCBI Taxonomy" id="2072580"/>
    <lineage>
        <taxon>Eukaryota</taxon>
        <taxon>Metazoa</taxon>
        <taxon>Ecdysozoa</taxon>
        <taxon>Tardigrada</taxon>
        <taxon>Eutardigrada</taxon>
        <taxon>Parachela</taxon>
        <taxon>Hypsibioidea</taxon>
        <taxon>Hypsibiidae</taxon>
        <taxon>Hypsibius</taxon>
    </lineage>
</organism>
<dbReference type="AlphaFoldDB" id="A0A9X6NDL9"/>
<name>A0A9X6NDL9_HYPEX</name>
<accession>A0A9X6NDL9</accession>
<evidence type="ECO:0000313" key="1">
    <source>
        <dbReference type="EMBL" id="OWA52037.1"/>
    </source>
</evidence>